<comment type="caution">
    <text evidence="1">The sequence shown here is derived from an EMBL/GenBank/DDBJ whole genome shotgun (WGS) entry which is preliminary data.</text>
</comment>
<sequence length="374" mass="42786">MSNSARETLAFNWGKHEAQAVSDDINCISSSYRDLDHLLSLNADVYLRKRNKVVLSFLDGISSDKNNQNSLHKCLAIEHVYQLTCSNLVTPYSFVLNLMQYQATQSKLCINLNSKVHPCGAYKTVNNWLTNHGSIPLPFPKDNCIVVFDNDQIIGKSWYIKADNKVNASIVTSFCAVEFNSRLQFDKSLHPKVWFKYSDYKEKLAEIRNREGDVYSSVYDLHYMTVQTQLNDVIQNVYTEQKSSYQNGVFTDTIDKSALEMSHKDSITCVKCSTVYKKSKIKCDNCHANIRECNKRTIQEESTSFQNEHAQKKINITEKEFLFQKKTQNDSRVSHETDSTFQFRVLDPAALNPNSYDSVKLVLRKVGVEAGVET</sequence>
<reference evidence="1" key="2">
    <citation type="submission" date="2020-11" db="EMBL/GenBank/DDBJ databases">
        <authorList>
            <person name="McCartney M.A."/>
            <person name="Auch B."/>
            <person name="Kono T."/>
            <person name="Mallez S."/>
            <person name="Becker A."/>
            <person name="Gohl D.M."/>
            <person name="Silverstein K.A.T."/>
            <person name="Koren S."/>
            <person name="Bechman K.B."/>
            <person name="Herman A."/>
            <person name="Abrahante J.E."/>
            <person name="Garbe J."/>
        </authorList>
    </citation>
    <scope>NUCLEOTIDE SEQUENCE</scope>
    <source>
        <strain evidence="1">Duluth1</strain>
        <tissue evidence="1">Whole animal</tissue>
    </source>
</reference>
<protein>
    <submittedName>
        <fullName evidence="1">Uncharacterized protein</fullName>
    </submittedName>
</protein>
<name>A0A9D4HYC7_DREPO</name>
<evidence type="ECO:0000313" key="1">
    <source>
        <dbReference type="EMBL" id="KAH3737424.1"/>
    </source>
</evidence>
<reference evidence="1" key="1">
    <citation type="journal article" date="2019" name="bioRxiv">
        <title>The Genome of the Zebra Mussel, Dreissena polymorpha: A Resource for Invasive Species Research.</title>
        <authorList>
            <person name="McCartney M.A."/>
            <person name="Auch B."/>
            <person name="Kono T."/>
            <person name="Mallez S."/>
            <person name="Zhang Y."/>
            <person name="Obille A."/>
            <person name="Becker A."/>
            <person name="Abrahante J.E."/>
            <person name="Garbe J."/>
            <person name="Badalamenti J.P."/>
            <person name="Herman A."/>
            <person name="Mangelson H."/>
            <person name="Liachko I."/>
            <person name="Sullivan S."/>
            <person name="Sone E.D."/>
            <person name="Koren S."/>
            <person name="Silverstein K.A.T."/>
            <person name="Beckman K.B."/>
            <person name="Gohl D.M."/>
        </authorList>
    </citation>
    <scope>NUCLEOTIDE SEQUENCE</scope>
    <source>
        <strain evidence="1">Duluth1</strain>
        <tissue evidence="1">Whole animal</tissue>
    </source>
</reference>
<evidence type="ECO:0000313" key="2">
    <source>
        <dbReference type="Proteomes" id="UP000828390"/>
    </source>
</evidence>
<accession>A0A9D4HYC7</accession>
<dbReference type="Proteomes" id="UP000828390">
    <property type="component" value="Unassembled WGS sequence"/>
</dbReference>
<dbReference type="EMBL" id="JAIWYP010000011">
    <property type="protein sequence ID" value="KAH3737424.1"/>
    <property type="molecule type" value="Genomic_DNA"/>
</dbReference>
<keyword evidence="2" id="KW-1185">Reference proteome</keyword>
<dbReference type="AlphaFoldDB" id="A0A9D4HYC7"/>
<organism evidence="1 2">
    <name type="scientific">Dreissena polymorpha</name>
    <name type="common">Zebra mussel</name>
    <name type="synonym">Mytilus polymorpha</name>
    <dbReference type="NCBI Taxonomy" id="45954"/>
    <lineage>
        <taxon>Eukaryota</taxon>
        <taxon>Metazoa</taxon>
        <taxon>Spiralia</taxon>
        <taxon>Lophotrochozoa</taxon>
        <taxon>Mollusca</taxon>
        <taxon>Bivalvia</taxon>
        <taxon>Autobranchia</taxon>
        <taxon>Heteroconchia</taxon>
        <taxon>Euheterodonta</taxon>
        <taxon>Imparidentia</taxon>
        <taxon>Neoheterodontei</taxon>
        <taxon>Myida</taxon>
        <taxon>Dreissenoidea</taxon>
        <taxon>Dreissenidae</taxon>
        <taxon>Dreissena</taxon>
    </lineage>
</organism>
<proteinExistence type="predicted"/>
<gene>
    <name evidence="1" type="ORF">DPMN_044017</name>
</gene>